<name>A0ABR0MPV1_GOSAR</name>
<keyword evidence="3" id="KW-1185">Reference proteome</keyword>
<evidence type="ECO:0000259" key="1">
    <source>
        <dbReference type="Pfam" id="PF13966"/>
    </source>
</evidence>
<evidence type="ECO:0000313" key="3">
    <source>
        <dbReference type="Proteomes" id="UP001358586"/>
    </source>
</evidence>
<protein>
    <recommendedName>
        <fullName evidence="1">Reverse transcriptase zinc-binding domain-containing protein</fullName>
    </recommendedName>
</protein>
<feature type="domain" description="Reverse transcriptase zinc-binding" evidence="1">
    <location>
        <begin position="134"/>
        <end position="217"/>
    </location>
</feature>
<evidence type="ECO:0000313" key="2">
    <source>
        <dbReference type="EMBL" id="KAK5775415.1"/>
    </source>
</evidence>
<comment type="caution">
    <text evidence="2">The sequence shown here is derived from an EMBL/GenBank/DDBJ whole genome shotgun (WGS) entry which is preliminary data.</text>
</comment>
<organism evidence="2 3">
    <name type="scientific">Gossypium arboreum</name>
    <name type="common">Tree cotton</name>
    <name type="synonym">Gossypium nanking</name>
    <dbReference type="NCBI Taxonomy" id="29729"/>
    <lineage>
        <taxon>Eukaryota</taxon>
        <taxon>Viridiplantae</taxon>
        <taxon>Streptophyta</taxon>
        <taxon>Embryophyta</taxon>
        <taxon>Tracheophyta</taxon>
        <taxon>Spermatophyta</taxon>
        <taxon>Magnoliopsida</taxon>
        <taxon>eudicotyledons</taxon>
        <taxon>Gunneridae</taxon>
        <taxon>Pentapetalae</taxon>
        <taxon>rosids</taxon>
        <taxon>malvids</taxon>
        <taxon>Malvales</taxon>
        <taxon>Malvaceae</taxon>
        <taxon>Malvoideae</taxon>
        <taxon>Gossypium</taxon>
    </lineage>
</organism>
<gene>
    <name evidence="2" type="ORF">PVK06_043305</name>
</gene>
<sequence>MGQLLRNKYRVQGVLPMSVVRSNCSYIWRSLMKVWPDVVSNVFWAIDDGRLTNFWNDMWVKQVDQLRDLYVGTGHPDDTLCVYDLVANSGARDWPRLSSLLPENIVRVIFSMIPPASVTGTDRLAWKWMSKDKFSSAETYRCLYHLVRGVDSSCWKLIWKAKVPQRVRVFLWNFWQDKLLTNGERARRHMTNERHCPRCGEVLESGLHVIRDCSFSRIV</sequence>
<accession>A0ABR0MPV1</accession>
<reference evidence="2 3" key="1">
    <citation type="submission" date="2023-03" db="EMBL/GenBank/DDBJ databases">
        <title>WGS of Gossypium arboreum.</title>
        <authorList>
            <person name="Yu D."/>
        </authorList>
    </citation>
    <scope>NUCLEOTIDE SEQUENCE [LARGE SCALE GENOMIC DNA]</scope>
    <source>
        <tissue evidence="2">Leaf</tissue>
    </source>
</reference>
<proteinExistence type="predicted"/>
<dbReference type="InterPro" id="IPR026960">
    <property type="entry name" value="RVT-Znf"/>
</dbReference>
<dbReference type="EMBL" id="JARKNE010000012">
    <property type="protein sequence ID" value="KAK5775415.1"/>
    <property type="molecule type" value="Genomic_DNA"/>
</dbReference>
<dbReference type="Pfam" id="PF13966">
    <property type="entry name" value="zf-RVT"/>
    <property type="match status" value="1"/>
</dbReference>
<dbReference type="Proteomes" id="UP001358586">
    <property type="component" value="Chromosome 12"/>
</dbReference>